<keyword evidence="11" id="KW-0902">Two-component regulatory system</keyword>
<feature type="region of interest" description="Disordered" evidence="15">
    <location>
        <begin position="1"/>
        <end position="25"/>
    </location>
</feature>
<evidence type="ECO:0000256" key="13">
    <source>
        <dbReference type="ARBA" id="ARBA00070616"/>
    </source>
</evidence>
<feature type="domain" description="Response regulatory" evidence="17">
    <location>
        <begin position="416"/>
        <end position="531"/>
    </location>
</feature>
<dbReference type="InterPro" id="IPR000014">
    <property type="entry name" value="PAS"/>
</dbReference>
<dbReference type="InterPro" id="IPR005467">
    <property type="entry name" value="His_kinase_dom"/>
</dbReference>
<evidence type="ECO:0000256" key="1">
    <source>
        <dbReference type="ARBA" id="ARBA00000085"/>
    </source>
</evidence>
<dbReference type="SUPFAM" id="SSF52172">
    <property type="entry name" value="CheY-like"/>
    <property type="match status" value="1"/>
</dbReference>
<dbReference type="InterPro" id="IPR036890">
    <property type="entry name" value="HATPase_C_sf"/>
</dbReference>
<evidence type="ECO:0000256" key="12">
    <source>
        <dbReference type="ARBA" id="ARBA00059827"/>
    </source>
</evidence>
<evidence type="ECO:0000313" key="20">
    <source>
        <dbReference type="Proteomes" id="UP000248021"/>
    </source>
</evidence>
<keyword evidence="6" id="KW-0808">Transferase</keyword>
<dbReference type="PROSITE" id="PS50109">
    <property type="entry name" value="HIS_KIN"/>
    <property type="match status" value="1"/>
</dbReference>
<dbReference type="AlphaFoldDB" id="A0A2V3UAI6"/>
<dbReference type="SUPFAM" id="SSF55874">
    <property type="entry name" value="ATPase domain of HSP90 chaperone/DNA topoisomerase II/histidine kinase"/>
    <property type="match status" value="1"/>
</dbReference>
<dbReference type="Proteomes" id="UP000248021">
    <property type="component" value="Unassembled WGS sequence"/>
</dbReference>
<keyword evidence="8 19" id="KW-0418">Kinase</keyword>
<feature type="modified residue" description="4-aspartylphosphate" evidence="14">
    <location>
        <position position="466"/>
    </location>
</feature>
<accession>A0A2V3UAI6</accession>
<dbReference type="Pfam" id="PF00989">
    <property type="entry name" value="PAS"/>
    <property type="match status" value="1"/>
</dbReference>
<evidence type="ECO:0000256" key="10">
    <source>
        <dbReference type="ARBA" id="ARBA00023004"/>
    </source>
</evidence>
<evidence type="ECO:0000256" key="15">
    <source>
        <dbReference type="SAM" id="MobiDB-lite"/>
    </source>
</evidence>
<evidence type="ECO:0000256" key="7">
    <source>
        <dbReference type="ARBA" id="ARBA00022741"/>
    </source>
</evidence>
<dbReference type="Gene3D" id="3.40.50.2300">
    <property type="match status" value="1"/>
</dbReference>
<evidence type="ECO:0000259" key="17">
    <source>
        <dbReference type="PROSITE" id="PS50110"/>
    </source>
</evidence>
<comment type="function">
    <text evidence="12">Putative oxygen sensor; modulates the activity of FixJ, a transcriptional activator of nitrogen fixation fixK gene. FixL probably acts as a kinase that phosphorylates FixJ.</text>
</comment>
<evidence type="ECO:0000256" key="14">
    <source>
        <dbReference type="PROSITE-ProRule" id="PRU00169"/>
    </source>
</evidence>
<dbReference type="GO" id="GO:0000155">
    <property type="term" value="F:phosphorelay sensor kinase activity"/>
    <property type="evidence" value="ECO:0007669"/>
    <property type="project" value="InterPro"/>
</dbReference>
<dbReference type="InterPro" id="IPR001789">
    <property type="entry name" value="Sig_transdc_resp-reg_receiver"/>
</dbReference>
<comment type="caution">
    <text evidence="19">The sequence shown here is derived from an EMBL/GenBank/DDBJ whole genome shotgun (WGS) entry which is preliminary data.</text>
</comment>
<evidence type="ECO:0000256" key="8">
    <source>
        <dbReference type="ARBA" id="ARBA00022777"/>
    </source>
</evidence>
<evidence type="ECO:0000256" key="4">
    <source>
        <dbReference type="ARBA" id="ARBA00022553"/>
    </source>
</evidence>
<evidence type="ECO:0000256" key="2">
    <source>
        <dbReference type="ARBA" id="ARBA00001971"/>
    </source>
</evidence>
<comment type="cofactor">
    <cofactor evidence="2">
        <name>heme</name>
        <dbReference type="ChEBI" id="CHEBI:30413"/>
    </cofactor>
</comment>
<dbReference type="EMBL" id="QJJK01000004">
    <property type="protein sequence ID" value="PXW60274.1"/>
    <property type="molecule type" value="Genomic_DNA"/>
</dbReference>
<feature type="domain" description="PAS" evidence="18">
    <location>
        <begin position="29"/>
        <end position="99"/>
    </location>
</feature>
<organism evidence="19 20">
    <name type="scientific">Chelatococcus asaccharovorans</name>
    <dbReference type="NCBI Taxonomy" id="28210"/>
    <lineage>
        <taxon>Bacteria</taxon>
        <taxon>Pseudomonadati</taxon>
        <taxon>Pseudomonadota</taxon>
        <taxon>Alphaproteobacteria</taxon>
        <taxon>Hyphomicrobiales</taxon>
        <taxon>Chelatococcaceae</taxon>
        <taxon>Chelatococcus</taxon>
    </lineage>
</organism>
<dbReference type="PROSITE" id="PS50112">
    <property type="entry name" value="PAS"/>
    <property type="match status" value="1"/>
</dbReference>
<evidence type="ECO:0000256" key="6">
    <source>
        <dbReference type="ARBA" id="ARBA00022679"/>
    </source>
</evidence>
<dbReference type="SMART" id="SM00387">
    <property type="entry name" value="HATPase_c"/>
    <property type="match status" value="1"/>
</dbReference>
<keyword evidence="4 14" id="KW-0597">Phosphoprotein</keyword>
<dbReference type="InterPro" id="IPR013767">
    <property type="entry name" value="PAS_fold"/>
</dbReference>
<keyword evidence="20" id="KW-1185">Reference proteome</keyword>
<comment type="catalytic activity">
    <reaction evidence="1">
        <text>ATP + protein L-histidine = ADP + protein N-phospho-L-histidine.</text>
        <dbReference type="EC" id="2.7.13.3"/>
    </reaction>
</comment>
<dbReference type="PROSITE" id="PS50110">
    <property type="entry name" value="RESPONSE_REGULATORY"/>
    <property type="match status" value="1"/>
</dbReference>
<dbReference type="InterPro" id="IPR036097">
    <property type="entry name" value="HisK_dim/P_sf"/>
</dbReference>
<evidence type="ECO:0000313" key="19">
    <source>
        <dbReference type="EMBL" id="PXW60274.1"/>
    </source>
</evidence>
<keyword evidence="9" id="KW-0067">ATP-binding</keyword>
<sequence length="532" mass="58041">MTESASKMSAAAEQGTADKRDTESVLREREARLRSILDTAPEALVTIDEHGLIESFSKSAEILFGYGADEIVGRNVSTLMPAPHRNAHDGYIDRYLATGEKRIIGIGRAVEGLRKDGSTFPMELAVGEAIANGRRLFTGFIRDLTARHRMEQELRHAQKMEAVGQLTGGIAHDFNNLLTVILGNLEMLERRLRPDPLKRTLVREAQEAAQLGAKLTERLLAFGRRHPLDPKLVDISALVSEFAGLLRRTLGERVQVRMVVDEHNLQAVVDTSQLQNALLNLGINARDAMPDGGRLTIAVSRAELDAGYCEIHPDAVAGHYVLIAVTDGGTGMTAEVRDRAFEPFFTTKEVGAGTGLGLSQVYGFIKQSGGHVQLYSEPGHGTTVRLYLPSAIDEPDSDAASSAQDPTLLPRARGETVLVVEDDPRVRRVTVSRLRDLGYDVLEAENGPVALERLRHHEKIALVFTDMVMPGGMTGSDLAKAAEVLRPGIKLMFTSGYAEPDLVLRHPASSAQWLMKPYTTAALAKKLRAVLD</sequence>
<dbReference type="Pfam" id="PF00072">
    <property type="entry name" value="Response_reg"/>
    <property type="match status" value="1"/>
</dbReference>
<dbReference type="InterPro" id="IPR011006">
    <property type="entry name" value="CheY-like_superfamily"/>
</dbReference>
<dbReference type="InterPro" id="IPR004358">
    <property type="entry name" value="Sig_transdc_His_kin-like_C"/>
</dbReference>
<feature type="compositionally biased region" description="Basic and acidic residues" evidence="15">
    <location>
        <begin position="16"/>
        <end position="25"/>
    </location>
</feature>
<keyword evidence="5" id="KW-0479">Metal-binding</keyword>
<evidence type="ECO:0000259" key="16">
    <source>
        <dbReference type="PROSITE" id="PS50109"/>
    </source>
</evidence>
<keyword evidence="10" id="KW-0408">Iron</keyword>
<dbReference type="SUPFAM" id="SSF55785">
    <property type="entry name" value="PYP-like sensor domain (PAS domain)"/>
    <property type="match status" value="1"/>
</dbReference>
<dbReference type="CDD" id="cd00130">
    <property type="entry name" value="PAS"/>
    <property type="match status" value="1"/>
</dbReference>
<dbReference type="PANTHER" id="PTHR43065:SF49">
    <property type="entry name" value="HISTIDINE KINASE"/>
    <property type="match status" value="1"/>
</dbReference>
<dbReference type="Gene3D" id="3.30.565.10">
    <property type="entry name" value="Histidine kinase-like ATPase, C-terminal domain"/>
    <property type="match status" value="1"/>
</dbReference>
<dbReference type="Pfam" id="PF02518">
    <property type="entry name" value="HATPase_c"/>
    <property type="match status" value="1"/>
</dbReference>
<dbReference type="PRINTS" id="PR00344">
    <property type="entry name" value="BCTRLSENSOR"/>
</dbReference>
<keyword evidence="5" id="KW-0349">Heme</keyword>
<dbReference type="Pfam" id="PF00512">
    <property type="entry name" value="HisKA"/>
    <property type="match status" value="1"/>
</dbReference>
<evidence type="ECO:0000256" key="9">
    <source>
        <dbReference type="ARBA" id="ARBA00022840"/>
    </source>
</evidence>
<proteinExistence type="predicted"/>
<dbReference type="InterPro" id="IPR003661">
    <property type="entry name" value="HisK_dim/P_dom"/>
</dbReference>
<dbReference type="SMART" id="SM00448">
    <property type="entry name" value="REC"/>
    <property type="match status" value="1"/>
</dbReference>
<feature type="domain" description="Histidine kinase" evidence="16">
    <location>
        <begin position="169"/>
        <end position="392"/>
    </location>
</feature>
<evidence type="ECO:0000256" key="11">
    <source>
        <dbReference type="ARBA" id="ARBA00023012"/>
    </source>
</evidence>
<dbReference type="PANTHER" id="PTHR43065">
    <property type="entry name" value="SENSOR HISTIDINE KINASE"/>
    <property type="match status" value="1"/>
</dbReference>
<dbReference type="Gene3D" id="1.10.287.130">
    <property type="match status" value="1"/>
</dbReference>
<dbReference type="CDD" id="cd18161">
    <property type="entry name" value="REC_hyHK_blue-like"/>
    <property type="match status" value="1"/>
</dbReference>
<evidence type="ECO:0000256" key="3">
    <source>
        <dbReference type="ARBA" id="ARBA00012438"/>
    </source>
</evidence>
<dbReference type="InterPro" id="IPR035965">
    <property type="entry name" value="PAS-like_dom_sf"/>
</dbReference>
<keyword evidence="7" id="KW-0547">Nucleotide-binding</keyword>
<dbReference type="CDD" id="cd00082">
    <property type="entry name" value="HisKA"/>
    <property type="match status" value="1"/>
</dbReference>
<dbReference type="SMART" id="SM00091">
    <property type="entry name" value="PAS"/>
    <property type="match status" value="1"/>
</dbReference>
<dbReference type="InterPro" id="IPR003594">
    <property type="entry name" value="HATPase_dom"/>
</dbReference>
<evidence type="ECO:0000256" key="5">
    <source>
        <dbReference type="ARBA" id="ARBA00022617"/>
    </source>
</evidence>
<dbReference type="Gene3D" id="3.30.450.20">
    <property type="entry name" value="PAS domain"/>
    <property type="match status" value="1"/>
</dbReference>
<dbReference type="GO" id="GO:0005524">
    <property type="term" value="F:ATP binding"/>
    <property type="evidence" value="ECO:0007669"/>
    <property type="project" value="UniProtKB-KW"/>
</dbReference>
<protein>
    <recommendedName>
        <fullName evidence="13">Sensor protein FixL</fullName>
        <ecNumber evidence="3">2.7.13.3</ecNumber>
    </recommendedName>
</protein>
<name>A0A2V3UAI6_9HYPH</name>
<dbReference type="NCBIfam" id="TIGR00229">
    <property type="entry name" value="sensory_box"/>
    <property type="match status" value="1"/>
</dbReference>
<dbReference type="GO" id="GO:0006355">
    <property type="term" value="P:regulation of DNA-templated transcription"/>
    <property type="evidence" value="ECO:0007669"/>
    <property type="project" value="InterPro"/>
</dbReference>
<evidence type="ECO:0000259" key="18">
    <source>
        <dbReference type="PROSITE" id="PS50112"/>
    </source>
</evidence>
<dbReference type="EC" id="2.7.13.3" evidence="3"/>
<gene>
    <name evidence="19" type="ORF">C7450_104327</name>
</gene>
<dbReference type="SMART" id="SM00388">
    <property type="entry name" value="HisKA"/>
    <property type="match status" value="1"/>
</dbReference>
<dbReference type="FunFam" id="3.30.450.20:FF:000060">
    <property type="entry name" value="Sensor protein FixL"/>
    <property type="match status" value="1"/>
</dbReference>
<dbReference type="SUPFAM" id="SSF47384">
    <property type="entry name" value="Homodimeric domain of signal transducing histidine kinase"/>
    <property type="match status" value="1"/>
</dbReference>
<reference evidence="19 20" key="1">
    <citation type="submission" date="2018-05" db="EMBL/GenBank/DDBJ databases">
        <title>Genomic Encyclopedia of Type Strains, Phase IV (KMG-IV): sequencing the most valuable type-strain genomes for metagenomic binning, comparative biology and taxonomic classification.</title>
        <authorList>
            <person name="Goeker M."/>
        </authorList>
    </citation>
    <scope>NUCLEOTIDE SEQUENCE [LARGE SCALE GENOMIC DNA]</scope>
    <source>
        <strain evidence="19 20">DSM 6462</strain>
    </source>
</reference>